<reference evidence="1" key="1">
    <citation type="submission" date="2021-05" db="EMBL/GenBank/DDBJ databases">
        <title>Diversity, taxonomy and evolution of archaeal viruses of the class Caudoviricetes.</title>
        <authorList>
            <person name="Liu Y."/>
            <person name="Demina T.A."/>
            <person name="Roux S."/>
            <person name="Aiewsakun P."/>
            <person name="Kazlauskas D."/>
            <person name="Simmonds P."/>
            <person name="Prangishvili D."/>
            <person name="Oksanen H.M."/>
            <person name="Krupovic M."/>
        </authorList>
    </citation>
    <scope>NUCLEOTIDE SEQUENCE</scope>
    <source>
        <strain evidence="1">HATV-2/44</strain>
    </source>
</reference>
<proteinExistence type="predicted"/>
<accession>A0AAE9BY50</accession>
<organism evidence="1 2">
    <name type="scientific">Haloarcula tailed virus 2</name>
    <dbReference type="NCBI Taxonomy" id="2877989"/>
    <lineage>
        <taxon>Viruses</taxon>
        <taxon>Duplodnaviria</taxon>
        <taxon>Heunggongvirae</taxon>
        <taxon>Uroviricota</taxon>
        <taxon>Caudoviricetes</taxon>
        <taxon>Thumleimavirales</taxon>
        <taxon>Soleiviridae</taxon>
        <taxon>Eilatmyovirus</taxon>
        <taxon>Eilatmyovirus salis</taxon>
        <taxon>Eilatmyovirus HATV2</taxon>
    </lineage>
</organism>
<name>A0AAE9BY50_9CAUD</name>
<evidence type="ECO:0000313" key="1">
    <source>
        <dbReference type="EMBL" id="UBF23215.1"/>
    </source>
</evidence>
<protein>
    <submittedName>
        <fullName evidence="1">Uncharacterized protein</fullName>
    </submittedName>
</protein>
<evidence type="ECO:0000313" key="2">
    <source>
        <dbReference type="Proteomes" id="UP000827814"/>
    </source>
</evidence>
<dbReference type="Proteomes" id="UP000827814">
    <property type="component" value="Segment"/>
</dbReference>
<gene>
    <name evidence="1" type="ORF">HATV-2_gp64</name>
</gene>
<keyword evidence="2" id="KW-1185">Reference proteome</keyword>
<dbReference type="EMBL" id="MZ334525">
    <property type="protein sequence ID" value="UBF23215.1"/>
    <property type="molecule type" value="Genomic_DNA"/>
</dbReference>
<sequence length="116" mass="13345">MNDKNEFMAMKGHLVNMTKVVKTLRNDSIPSVTRLNMVTDYLKTWLETEDVDYEERQNLASIIIGLNAIADGEARELEEDLMDEFEVIHSGMTIYVAKLYAEDQKALSGRDDAMYY</sequence>